<reference evidence="1" key="1">
    <citation type="journal article" date="2013" name="J. Plant Res.">
        <title>Effect of fungi and light on seed germination of three Opuntia species from semiarid lands of central Mexico.</title>
        <authorList>
            <person name="Delgado-Sanchez P."/>
            <person name="Jimenez-Bremont J.F."/>
            <person name="Guerrero-Gonzalez Mde L."/>
            <person name="Flores J."/>
        </authorList>
    </citation>
    <scope>NUCLEOTIDE SEQUENCE</scope>
    <source>
        <tissue evidence="1">Cladode</tissue>
    </source>
</reference>
<dbReference type="SUPFAM" id="SSF52058">
    <property type="entry name" value="L domain-like"/>
    <property type="match status" value="1"/>
</dbReference>
<evidence type="ECO:0000313" key="1">
    <source>
        <dbReference type="EMBL" id="MBA4637046.1"/>
    </source>
</evidence>
<sequence>MRMKLAHILPSNLVILELKDSKLKDEDPMATIGAMQLLKLLRLSNSYLGTTFACKCGSFPQLEELYLANLKNLNEWTIEEESLSCLKKLEILRCKQLMRFPKGLLFVTTLVELEYFGMPKEFGQQASGLGWSPRYRLPHYFETIVEQCDTLVDTSSMNKLYEHLTAGVFLNNKRQKYWIIKQEDGYHNCFMLYAIDLFPLPLDDGLSLGHLPYSCYEYIKMAESDGTLIEVIQVQQPFGCNGFIRGKFDTRYLSMGITYEVAFVIMLLEAVCARPIPPATCGMAFGRPSLGGGPPQRHEHLLDDKPKDEWIRLLAGRSKMARNTGKLEISLRGIQPGAIIKGVIIEPVF</sequence>
<dbReference type="AlphaFoldDB" id="A0A7C9D9W5"/>
<dbReference type="InterPro" id="IPR052147">
    <property type="entry name" value="PP2-like/Lectin"/>
</dbReference>
<name>A0A7C9D9W5_OPUST</name>
<dbReference type="EMBL" id="GISG01102731">
    <property type="protein sequence ID" value="MBA4637046.1"/>
    <property type="molecule type" value="Transcribed_RNA"/>
</dbReference>
<dbReference type="PANTHER" id="PTHR48478">
    <property type="entry name" value="LECTIN-LIKE"/>
    <property type="match status" value="1"/>
</dbReference>
<dbReference type="GO" id="GO:0030246">
    <property type="term" value="F:carbohydrate binding"/>
    <property type="evidence" value="ECO:0007669"/>
    <property type="project" value="InterPro"/>
</dbReference>
<proteinExistence type="predicted"/>
<dbReference type="PANTHER" id="PTHR48478:SF1">
    <property type="entry name" value="LECTIN-LIKE"/>
    <property type="match status" value="1"/>
</dbReference>
<protein>
    <submittedName>
        <fullName evidence="1">Uncharacterized protein</fullName>
    </submittedName>
</protein>
<dbReference type="InterPro" id="IPR032675">
    <property type="entry name" value="LRR_dom_sf"/>
</dbReference>
<dbReference type="Gene3D" id="3.80.10.10">
    <property type="entry name" value="Ribonuclease Inhibitor"/>
    <property type="match status" value="1"/>
</dbReference>
<reference evidence="1" key="2">
    <citation type="submission" date="2020-07" db="EMBL/GenBank/DDBJ databases">
        <authorList>
            <person name="Vera ALvarez R."/>
            <person name="Arias-Moreno D.M."/>
            <person name="Jimenez-Jacinto V."/>
            <person name="Jimenez-Bremont J.F."/>
            <person name="Swaminathan K."/>
            <person name="Moose S.P."/>
            <person name="Guerrero-Gonzalez M.L."/>
            <person name="Marino-Ramirez L."/>
            <person name="Landsman D."/>
            <person name="Rodriguez-Kessler M."/>
            <person name="Delgado-Sanchez P."/>
        </authorList>
    </citation>
    <scope>NUCLEOTIDE SEQUENCE</scope>
    <source>
        <tissue evidence="1">Cladode</tissue>
    </source>
</reference>
<organism evidence="1">
    <name type="scientific">Opuntia streptacantha</name>
    <name type="common">Prickly pear cactus</name>
    <name type="synonym">Opuntia cardona</name>
    <dbReference type="NCBI Taxonomy" id="393608"/>
    <lineage>
        <taxon>Eukaryota</taxon>
        <taxon>Viridiplantae</taxon>
        <taxon>Streptophyta</taxon>
        <taxon>Embryophyta</taxon>
        <taxon>Tracheophyta</taxon>
        <taxon>Spermatophyta</taxon>
        <taxon>Magnoliopsida</taxon>
        <taxon>eudicotyledons</taxon>
        <taxon>Gunneridae</taxon>
        <taxon>Pentapetalae</taxon>
        <taxon>Caryophyllales</taxon>
        <taxon>Cactineae</taxon>
        <taxon>Cactaceae</taxon>
        <taxon>Opuntioideae</taxon>
        <taxon>Opuntia</taxon>
    </lineage>
</organism>
<accession>A0A7C9D9W5</accession>